<comment type="catalytic activity">
    <reaction evidence="1">
        <text>ATP = 3',5'-cyclic AMP + diphosphate</text>
        <dbReference type="Rhea" id="RHEA:15389"/>
        <dbReference type="ChEBI" id="CHEBI:30616"/>
        <dbReference type="ChEBI" id="CHEBI:33019"/>
        <dbReference type="ChEBI" id="CHEBI:58165"/>
        <dbReference type="EC" id="4.6.1.1"/>
    </reaction>
</comment>
<dbReference type="PANTHER" id="PTHR48051">
    <property type="match status" value="1"/>
</dbReference>
<feature type="compositionally biased region" description="Polar residues" evidence="13">
    <location>
        <begin position="352"/>
        <end position="361"/>
    </location>
</feature>
<evidence type="ECO:0000313" key="17">
    <source>
        <dbReference type="EMBL" id="OAX39725.1"/>
    </source>
</evidence>
<dbReference type="Gene3D" id="3.80.10.10">
    <property type="entry name" value="Ribonuclease Inhibitor"/>
    <property type="match status" value="3"/>
</dbReference>
<dbReference type="InterPro" id="IPR001054">
    <property type="entry name" value="A/G_cyclase"/>
</dbReference>
<dbReference type="SMART" id="SM00369">
    <property type="entry name" value="LRR_TYP"/>
    <property type="match status" value="9"/>
</dbReference>
<dbReference type="EC" id="4.6.1.1" evidence="3"/>
<keyword evidence="7" id="KW-0677">Repeat</keyword>
<feature type="compositionally biased region" description="Polar residues" evidence="13">
    <location>
        <begin position="248"/>
        <end position="265"/>
    </location>
</feature>
<dbReference type="CDD" id="cd00143">
    <property type="entry name" value="PP2Cc"/>
    <property type="match status" value="1"/>
</dbReference>
<evidence type="ECO:0000256" key="3">
    <source>
        <dbReference type="ARBA" id="ARBA00012201"/>
    </source>
</evidence>
<evidence type="ECO:0000256" key="11">
    <source>
        <dbReference type="ARBA" id="ARBA00032597"/>
    </source>
</evidence>
<keyword evidence="6" id="KW-0479">Metal-binding</keyword>
<proteinExistence type="inferred from homology"/>
<dbReference type="OrthoDB" id="2021138at2759"/>
<dbReference type="Gene3D" id="3.60.40.10">
    <property type="entry name" value="PPM-type phosphatase domain"/>
    <property type="match status" value="1"/>
</dbReference>
<evidence type="ECO:0000256" key="1">
    <source>
        <dbReference type="ARBA" id="ARBA00001593"/>
    </source>
</evidence>
<keyword evidence="8" id="KW-0460">Magnesium</keyword>
<dbReference type="InterPro" id="IPR036457">
    <property type="entry name" value="PPM-type-like_dom_sf"/>
</dbReference>
<feature type="domain" description="Ras-associating" evidence="15">
    <location>
        <begin position="398"/>
        <end position="485"/>
    </location>
</feature>
<feature type="compositionally biased region" description="Basic residues" evidence="13">
    <location>
        <begin position="374"/>
        <end position="388"/>
    </location>
</feature>
<evidence type="ECO:0000256" key="2">
    <source>
        <dbReference type="ARBA" id="ARBA00005381"/>
    </source>
</evidence>
<evidence type="ECO:0000256" key="9">
    <source>
        <dbReference type="ARBA" id="ARBA00022998"/>
    </source>
</evidence>
<feature type="domain" description="PPM-type phosphatase" evidence="16">
    <location>
        <begin position="1129"/>
        <end position="1405"/>
    </location>
</feature>
<evidence type="ECO:0000256" key="12">
    <source>
        <dbReference type="ARBA" id="ARBA00032637"/>
    </source>
</evidence>
<evidence type="ECO:0000259" key="15">
    <source>
        <dbReference type="PROSITE" id="PS50200"/>
    </source>
</evidence>
<sequence>MTLIQLPPNDGATDTELLLSELSPSDQDATIRFSHRRFVPSDSLSPESGDHPEIAPFLNAEQPPASPRHIKRSLGLSKASFSSLTPSRQGSSSNILYPYRGGVESESIMDYGSSLSDMSLRERGSSIDLRKGPVKMISGIFRKRSRGRLSSDTGSTTHKSSMASASTETFTFMHPVSSHLPPSQVPKKDKKEKGRHVKGRTPSIAARTPPHPPPPPLSPEDDELKLDLNIDQMEGIVKLPSPKDIVPSNGSPSCTVDSSTTSIYRSSLQAPQSPPPSSDVVFNNPHPFSPTSPVNKRNEVSDIRKVSPKSLPPLMAQEETDMSRLVVDGRWTAPESWAVEKDGEEEADAGGHSSSDESTNIGARYTDASDSISRRKSRRKTIHSRKLPSRTNADRVRVRIYRADGSYHVAPISIHSTVAELTPSLIQKLLPHQERETHKLYLKERGRERVLALTERPAAIVIRRLQQAGYDQADSLAFLGAEDMTFLMKFVYKSQLLGSAAEELTIDEFKMIDLTGCSLPTIPIVLYQNAGSIVILNLSRNPMVEIPLDFIQACTTLRELKLSSMAMKKVPQSVRYSTSLNRLDLSCNRIADLDEAGLDRIPELSTLRLQNNRIEQLPWYFPRLKFLKFLNISNNKFVLVPDVICQLPYLQVLDMSFNMITELPKEIGRLIALEELIFVGNQVTKLPEECANLVNLRLLDCRRNNISDISIAYTLPKLKHLKADHNSVHALHLSLSPSLLVLDASHNDITFLKLVPAASPQVSHALTLLDVSYAKLSSLDTFDFSQLPSLETLLLDHNELHTLPDSLGELSHLRCLSCCDNKLVSLPSTIGLLQRLETLDAHNNSLTELPVSLWNCASLMHINVTSNLLATWHDPPGDNLIAPAPSGITLEISSISSSPSRPSHLSRKPSSATLVPNSPGRPLPPLAYSLERLSIGENRLTDEAIPPFTILKELRVLNLSFNEIQELPSSFLRNLHKLEELYLSGNQLTSIPTEDLVKMTRLSILFLNGNKFQTLPAELGKIPSLTIIDAGSNLLRYNIHNWEFDWNWNFNCNLKYLNLSGNKKLDLKQNHGGKRVVDEHGRVLSDFSQLSQLRVLGLIDVMTTFLPNIPEETDERRVRTSQTEVNGMSYGIADAIARNGYLTTLDLVVPEFGGKKDEALFAMFGLSQAPLGNNVLSKYLQDNFASFFNDQLLQMNKSDQKEERKEGVPDALRRTFLKLNRQLHDKLYAPSRKMSQVSGTTIPQFDPGHRQGASGIVVYVVGRTLYVANVGHALAVISKQGSAELISKKHDPYDRDEARRIRLAEGWISPKGLIHDEVDSSRAFGYYHDFPVVNARPDIHVRQLTELDEFVIIGNHGLWKYISYQTAVDIARSEASDPMIAAQKLRDFAISYGADGNTMIMVICVADLFRSKQPVTDSLMDPEVYSSIKKRGGKKADIVDRTIARLEGEVPPPTGHLCLVFTDIRNSTQLWEANAGMPTAMRLHNNLLRRHLRHCGGYVVKTEGDAFMCSFPTTLAAIWWCLIVQLQLLRESWPLEILECDEGKELYDNHENLVARGLSVRMGVHCGTPVCEPDPITGRMDYFGPMVIRAARISGIAAGGQIMCSAAVVREINAKIFETGPDTEYSEYQSTQAIEAIRQMHIAVDPAVEIKLKGLEIPEMVSLVYPEALLGRQDLVGCGSHLSTSTSTARVQLNIAQIRELAVLCLRFEALASSRIFRPRLDGKESVTDLSLELPSDEDILEPSIMYGDPNLLLPPMNEKTSDLEIMMHLDSLSLRLENAVTSLAFKTLADQSSVIMTALESHEGIDERTLHVLASLLSSR</sequence>
<dbReference type="SUPFAM" id="SSF52058">
    <property type="entry name" value="L domain-like"/>
    <property type="match status" value="3"/>
</dbReference>
<keyword evidence="10" id="KW-0456">Lyase</keyword>
<dbReference type="GO" id="GO:0005737">
    <property type="term" value="C:cytoplasm"/>
    <property type="evidence" value="ECO:0007669"/>
    <property type="project" value="TreeGrafter"/>
</dbReference>
<dbReference type="SMART" id="SM00044">
    <property type="entry name" value="CYCc"/>
    <property type="match status" value="1"/>
</dbReference>
<reference evidence="17 18" key="1">
    <citation type="submission" date="2016-06" db="EMBL/GenBank/DDBJ databases">
        <title>Comparative genomics of the ectomycorrhizal sister species Rhizopogon vinicolor and Rhizopogon vesiculosus (Basidiomycota: Boletales) reveals a divergence of the mating type B locus.</title>
        <authorList>
            <consortium name="DOE Joint Genome Institute"/>
            <person name="Mujic A.B."/>
            <person name="Kuo A."/>
            <person name="Tritt A."/>
            <person name="Lipzen A."/>
            <person name="Chen C."/>
            <person name="Johnson J."/>
            <person name="Sharma A."/>
            <person name="Barry K."/>
            <person name="Grigoriev I.V."/>
            <person name="Spatafora J.W."/>
        </authorList>
    </citation>
    <scope>NUCLEOTIDE SEQUENCE [LARGE SCALE GENOMIC DNA]</scope>
    <source>
        <strain evidence="17 18">AM-OR11-026</strain>
    </source>
</reference>
<name>A0A1B7N4E3_9AGAM</name>
<dbReference type="InterPro" id="IPR055071">
    <property type="entry name" value="RA_PHLPP-like"/>
</dbReference>
<organism evidence="17 18">
    <name type="scientific">Rhizopogon vinicolor AM-OR11-026</name>
    <dbReference type="NCBI Taxonomy" id="1314800"/>
    <lineage>
        <taxon>Eukaryota</taxon>
        <taxon>Fungi</taxon>
        <taxon>Dikarya</taxon>
        <taxon>Basidiomycota</taxon>
        <taxon>Agaricomycotina</taxon>
        <taxon>Agaricomycetes</taxon>
        <taxon>Agaricomycetidae</taxon>
        <taxon>Boletales</taxon>
        <taxon>Suillineae</taxon>
        <taxon>Rhizopogonaceae</taxon>
        <taxon>Rhizopogon</taxon>
    </lineage>
</organism>
<dbReference type="InterPro" id="IPR050216">
    <property type="entry name" value="LRR_domain-containing"/>
</dbReference>
<dbReference type="InterPro" id="IPR001932">
    <property type="entry name" value="PPM-type_phosphatase-like_dom"/>
</dbReference>
<dbReference type="Pfam" id="PF23598">
    <property type="entry name" value="LRR_14"/>
    <property type="match status" value="1"/>
</dbReference>
<evidence type="ECO:0000256" key="5">
    <source>
        <dbReference type="ARBA" id="ARBA00022614"/>
    </source>
</evidence>
<dbReference type="InParanoid" id="A0A1B7N4E3"/>
<dbReference type="SMART" id="SM00332">
    <property type="entry name" value="PP2Cc"/>
    <property type="match status" value="1"/>
</dbReference>
<dbReference type="PROSITE" id="PS50200">
    <property type="entry name" value="RA"/>
    <property type="match status" value="1"/>
</dbReference>
<evidence type="ECO:0000259" key="16">
    <source>
        <dbReference type="PROSITE" id="PS51746"/>
    </source>
</evidence>
<dbReference type="PANTHER" id="PTHR48051:SF1">
    <property type="entry name" value="RAS SUPPRESSOR PROTEIN 1"/>
    <property type="match status" value="1"/>
</dbReference>
<keyword evidence="5" id="KW-0433">Leucine-rich repeat</keyword>
<evidence type="ECO:0000313" key="18">
    <source>
        <dbReference type="Proteomes" id="UP000092154"/>
    </source>
</evidence>
<keyword evidence="9" id="KW-0115">cAMP biosynthesis</keyword>
<dbReference type="InterPro" id="IPR029787">
    <property type="entry name" value="Nucleotide_cyclase"/>
</dbReference>
<dbReference type="CDD" id="cd07302">
    <property type="entry name" value="CHD"/>
    <property type="match status" value="1"/>
</dbReference>
<accession>A0A1B7N4E3</accession>
<dbReference type="GO" id="GO:0004016">
    <property type="term" value="F:adenylate cyclase activity"/>
    <property type="evidence" value="ECO:0007669"/>
    <property type="project" value="UniProtKB-EC"/>
</dbReference>
<comment type="similarity">
    <text evidence="2">Belongs to the adenylyl cyclase class-3 family.</text>
</comment>
<dbReference type="STRING" id="1314800.A0A1B7N4E3"/>
<dbReference type="Pfam" id="PF13855">
    <property type="entry name" value="LRR_8"/>
    <property type="match status" value="1"/>
</dbReference>
<dbReference type="GO" id="GO:0035556">
    <property type="term" value="P:intracellular signal transduction"/>
    <property type="evidence" value="ECO:0007669"/>
    <property type="project" value="InterPro"/>
</dbReference>
<dbReference type="Gene3D" id="3.30.70.1230">
    <property type="entry name" value="Nucleotide cyclase"/>
    <property type="match status" value="1"/>
</dbReference>
<dbReference type="PROSITE" id="PS51746">
    <property type="entry name" value="PPM_2"/>
    <property type="match status" value="1"/>
</dbReference>
<feature type="compositionally biased region" description="Pro residues" evidence="13">
    <location>
        <begin position="209"/>
        <end position="218"/>
    </location>
</feature>
<dbReference type="SUPFAM" id="SSF81606">
    <property type="entry name" value="PP2C-like"/>
    <property type="match status" value="1"/>
</dbReference>
<dbReference type="GO" id="GO:0006171">
    <property type="term" value="P:cAMP biosynthetic process"/>
    <property type="evidence" value="ECO:0007669"/>
    <property type="project" value="UniProtKB-KW"/>
</dbReference>
<dbReference type="EMBL" id="KV448238">
    <property type="protein sequence ID" value="OAX39725.1"/>
    <property type="molecule type" value="Genomic_DNA"/>
</dbReference>
<dbReference type="Pfam" id="PF00481">
    <property type="entry name" value="PP2C"/>
    <property type="match status" value="1"/>
</dbReference>
<evidence type="ECO:0000259" key="14">
    <source>
        <dbReference type="PROSITE" id="PS50125"/>
    </source>
</evidence>
<dbReference type="InterPro" id="IPR032675">
    <property type="entry name" value="LRR_dom_sf"/>
</dbReference>
<feature type="domain" description="Guanylate cyclase" evidence="14">
    <location>
        <begin position="1458"/>
        <end position="1594"/>
    </location>
</feature>
<dbReference type="GO" id="GO:0046872">
    <property type="term" value="F:metal ion binding"/>
    <property type="evidence" value="ECO:0007669"/>
    <property type="project" value="UniProtKB-KW"/>
</dbReference>
<protein>
    <recommendedName>
        <fullName evidence="4">Adenylate cyclase</fullName>
        <ecNumber evidence="3">4.6.1.1</ecNumber>
    </recommendedName>
    <alternativeName>
        <fullName evidence="11">ATP pyrophosphate-lyase</fullName>
    </alternativeName>
    <alternativeName>
        <fullName evidence="12">Adenylyl cyclase</fullName>
    </alternativeName>
</protein>
<dbReference type="Pfam" id="PF00211">
    <property type="entry name" value="Guanylate_cyc"/>
    <property type="match status" value="1"/>
</dbReference>
<evidence type="ECO:0000256" key="7">
    <source>
        <dbReference type="ARBA" id="ARBA00022737"/>
    </source>
</evidence>
<dbReference type="InterPro" id="IPR055414">
    <property type="entry name" value="LRR_R13L4/SHOC2-like"/>
</dbReference>
<dbReference type="InterPro" id="IPR000159">
    <property type="entry name" value="RA_dom"/>
</dbReference>
<evidence type="ECO:0000256" key="8">
    <source>
        <dbReference type="ARBA" id="ARBA00022842"/>
    </source>
</evidence>
<evidence type="ECO:0000256" key="10">
    <source>
        <dbReference type="ARBA" id="ARBA00023239"/>
    </source>
</evidence>
<dbReference type="FunCoup" id="A0A1B7N4E3">
    <property type="interactions" value="106"/>
</dbReference>
<feature type="compositionally biased region" description="Polar residues" evidence="13">
    <location>
        <begin position="148"/>
        <end position="170"/>
    </location>
</feature>
<feature type="region of interest" description="Disordered" evidence="13">
    <location>
        <begin position="141"/>
        <end position="223"/>
    </location>
</feature>
<dbReference type="SUPFAM" id="SSF55073">
    <property type="entry name" value="Nucleotide cyclase"/>
    <property type="match status" value="1"/>
</dbReference>
<dbReference type="SMART" id="SM00364">
    <property type="entry name" value="LRR_BAC"/>
    <property type="match status" value="9"/>
</dbReference>
<dbReference type="PROSITE" id="PS51450">
    <property type="entry name" value="LRR"/>
    <property type="match status" value="3"/>
</dbReference>
<dbReference type="PROSITE" id="PS50125">
    <property type="entry name" value="GUANYLATE_CYCLASE_2"/>
    <property type="match status" value="1"/>
</dbReference>
<dbReference type="InterPro" id="IPR003591">
    <property type="entry name" value="Leu-rich_rpt_typical-subtyp"/>
</dbReference>
<feature type="region of interest" description="Disordered" evidence="13">
    <location>
        <begin position="37"/>
        <end position="69"/>
    </location>
</feature>
<evidence type="ECO:0000256" key="4">
    <source>
        <dbReference type="ARBA" id="ARBA00021420"/>
    </source>
</evidence>
<dbReference type="Pfam" id="PF23010">
    <property type="entry name" value="RA_3"/>
    <property type="match status" value="1"/>
</dbReference>
<keyword evidence="18" id="KW-1185">Reference proteome</keyword>
<feature type="region of interest" description="Disordered" evidence="13">
    <location>
        <begin position="336"/>
        <end position="390"/>
    </location>
</feature>
<evidence type="ECO:0000256" key="13">
    <source>
        <dbReference type="SAM" id="MobiDB-lite"/>
    </source>
</evidence>
<gene>
    <name evidence="17" type="ORF">K503DRAFT_715876</name>
</gene>
<feature type="compositionally biased region" description="Basic and acidic residues" evidence="13">
    <location>
        <begin position="296"/>
        <end position="305"/>
    </location>
</feature>
<feature type="region of interest" description="Disordered" evidence="13">
    <location>
        <begin position="239"/>
        <end position="318"/>
    </location>
</feature>
<dbReference type="Proteomes" id="UP000092154">
    <property type="component" value="Unassembled WGS sequence"/>
</dbReference>
<feature type="compositionally biased region" description="Low complexity" evidence="13">
    <location>
        <begin position="894"/>
        <end position="911"/>
    </location>
</feature>
<dbReference type="InterPro" id="IPR001611">
    <property type="entry name" value="Leu-rich_rpt"/>
</dbReference>
<feature type="region of interest" description="Disordered" evidence="13">
    <location>
        <begin position="894"/>
        <end position="920"/>
    </location>
</feature>
<evidence type="ECO:0000256" key="6">
    <source>
        <dbReference type="ARBA" id="ARBA00022723"/>
    </source>
</evidence>